<evidence type="ECO:0000313" key="1">
    <source>
        <dbReference type="EMBL" id="MBC8360377.1"/>
    </source>
</evidence>
<gene>
    <name evidence="1" type="ORF">H8E23_03120</name>
</gene>
<dbReference type="EMBL" id="JACNJH010000085">
    <property type="protein sequence ID" value="MBC8360377.1"/>
    <property type="molecule type" value="Genomic_DNA"/>
</dbReference>
<sequence>MPNEEQKTIEDYLNDMIIPIVKIQGIAALFESDRIESRKTFNSEQSNGICNVLEGIAKELKDLADKAIEAIDEEVSHET</sequence>
<dbReference type="AlphaFoldDB" id="A0A8J6NJC3"/>
<name>A0A8J6NJC3_9BACT</name>
<comment type="caution">
    <text evidence="1">The sequence shown here is derived from an EMBL/GenBank/DDBJ whole genome shotgun (WGS) entry which is preliminary data.</text>
</comment>
<evidence type="ECO:0000313" key="2">
    <source>
        <dbReference type="Proteomes" id="UP000603434"/>
    </source>
</evidence>
<accession>A0A8J6NJC3</accession>
<proteinExistence type="predicted"/>
<dbReference type="Proteomes" id="UP000603434">
    <property type="component" value="Unassembled WGS sequence"/>
</dbReference>
<reference evidence="1 2" key="1">
    <citation type="submission" date="2020-08" db="EMBL/GenBank/DDBJ databases">
        <title>Bridging the membrane lipid divide: bacteria of the FCB group superphylum have the potential to synthesize archaeal ether lipids.</title>
        <authorList>
            <person name="Villanueva L."/>
            <person name="Von Meijenfeldt F.A.B."/>
            <person name="Westbye A.B."/>
            <person name="Yadav S."/>
            <person name="Hopmans E.C."/>
            <person name="Dutilh B.E."/>
            <person name="Sinninghe Damste J.S."/>
        </authorList>
    </citation>
    <scope>NUCLEOTIDE SEQUENCE [LARGE SCALE GENOMIC DNA]</scope>
    <source>
        <strain evidence="1">NIOZ-UU30</strain>
    </source>
</reference>
<organism evidence="1 2">
    <name type="scientific">Candidatus Desulfatibia profunda</name>
    <dbReference type="NCBI Taxonomy" id="2841695"/>
    <lineage>
        <taxon>Bacteria</taxon>
        <taxon>Pseudomonadati</taxon>
        <taxon>Thermodesulfobacteriota</taxon>
        <taxon>Desulfobacteria</taxon>
        <taxon>Desulfobacterales</taxon>
        <taxon>Desulfobacterales incertae sedis</taxon>
        <taxon>Candidatus Desulfatibia</taxon>
    </lineage>
</organism>
<protein>
    <submittedName>
        <fullName evidence="1">Uncharacterized protein</fullName>
    </submittedName>
</protein>